<reference evidence="9 10" key="1">
    <citation type="journal article" date="2020" name="BMC Genomics">
        <title>Intraspecific diversification of the crop wild relative Brassica cretica Lam. using demographic model selection.</title>
        <authorList>
            <person name="Kioukis A."/>
            <person name="Michalopoulou V.A."/>
            <person name="Briers L."/>
            <person name="Pirintsos S."/>
            <person name="Studholme D.J."/>
            <person name="Pavlidis P."/>
            <person name="Sarris P.F."/>
        </authorList>
    </citation>
    <scope>NUCLEOTIDE SEQUENCE [LARGE SCALE GENOMIC DNA]</scope>
    <source>
        <strain evidence="10">cv. PFS-1207/04</strain>
    </source>
</reference>
<dbReference type="PANTHER" id="PTHR12677:SF47">
    <property type="entry name" value="BNAC08G45730D PROTEIN"/>
    <property type="match status" value="1"/>
</dbReference>
<evidence type="ECO:0000259" key="8">
    <source>
        <dbReference type="Pfam" id="PF09335"/>
    </source>
</evidence>
<evidence type="ECO:0000256" key="4">
    <source>
        <dbReference type="ARBA" id="ARBA00022989"/>
    </source>
</evidence>
<feature type="non-terminal residue" evidence="9">
    <location>
        <position position="1"/>
    </location>
</feature>
<feature type="domain" description="VTT" evidence="8">
    <location>
        <begin position="146"/>
        <end position="264"/>
    </location>
</feature>
<name>A0ABQ7AE30_BRACR</name>
<evidence type="ECO:0000256" key="2">
    <source>
        <dbReference type="ARBA" id="ARBA00022475"/>
    </source>
</evidence>
<sequence length="354" mass="38820">SGKRNTNLAKVEGLRARPWLKPGSYANGDQYDYDGDEGDHSRPWWRRRLRSLYMAASSFTPSTFRIAISLLLLVAIGTAFIFLPVEQAIPLSHTIHSYSNFECICSFSDSVATKLKDFLLWIKEDLGPFGPLALALAYIPLTIVAVPASVLTLGGGYLFGLPVGFVADSLGATLGATAAFLLGRTIGKSYVTSKIKHYPKFQAVSAAIQRSGFKIVLLLRVVPILPFNMLNYLLSVTPVRLGEYMLATWLGMMPITFALVYVGTTLKDLSDITHGWHEVSVFRWVLMMVGIALAVTLIICVTRVAKSSLEKALAENATDILDGKKNDDTSMLPIAEPPPPTDHLHEPLDIRIDP</sequence>
<feature type="transmembrane region" description="Helical" evidence="7">
    <location>
        <begin position="129"/>
        <end position="151"/>
    </location>
</feature>
<organism evidence="9 10">
    <name type="scientific">Brassica cretica</name>
    <name type="common">Mustard</name>
    <dbReference type="NCBI Taxonomy" id="69181"/>
    <lineage>
        <taxon>Eukaryota</taxon>
        <taxon>Viridiplantae</taxon>
        <taxon>Streptophyta</taxon>
        <taxon>Embryophyta</taxon>
        <taxon>Tracheophyta</taxon>
        <taxon>Spermatophyta</taxon>
        <taxon>Magnoliopsida</taxon>
        <taxon>eudicotyledons</taxon>
        <taxon>Gunneridae</taxon>
        <taxon>Pentapetalae</taxon>
        <taxon>rosids</taxon>
        <taxon>malvids</taxon>
        <taxon>Brassicales</taxon>
        <taxon>Brassicaceae</taxon>
        <taxon>Brassiceae</taxon>
        <taxon>Brassica</taxon>
    </lineage>
</organism>
<feature type="transmembrane region" description="Helical" evidence="7">
    <location>
        <begin position="158"/>
        <end position="182"/>
    </location>
</feature>
<keyword evidence="2" id="KW-1003">Cell membrane</keyword>
<feature type="region of interest" description="Disordered" evidence="6">
    <location>
        <begin position="328"/>
        <end position="354"/>
    </location>
</feature>
<evidence type="ECO:0000256" key="7">
    <source>
        <dbReference type="SAM" id="Phobius"/>
    </source>
</evidence>
<comment type="subcellular location">
    <subcellularLocation>
        <location evidence="1">Cell membrane</location>
        <topology evidence="1">Multi-pass membrane protein</topology>
    </subcellularLocation>
</comment>
<dbReference type="Proteomes" id="UP000266723">
    <property type="component" value="Unassembled WGS sequence"/>
</dbReference>
<protein>
    <recommendedName>
        <fullName evidence="8">VTT domain-containing protein</fullName>
    </recommendedName>
</protein>
<gene>
    <name evidence="9" type="ORF">DY000_02058304</name>
</gene>
<dbReference type="PANTHER" id="PTHR12677">
    <property type="entry name" value="GOLGI APPARATUS MEMBRANE PROTEIN TVP38-RELATED"/>
    <property type="match status" value="1"/>
</dbReference>
<feature type="transmembrane region" description="Helical" evidence="7">
    <location>
        <begin position="284"/>
        <end position="305"/>
    </location>
</feature>
<accession>A0ABQ7AE30</accession>
<evidence type="ECO:0000313" key="9">
    <source>
        <dbReference type="EMBL" id="KAF3495911.1"/>
    </source>
</evidence>
<feature type="transmembrane region" description="Helical" evidence="7">
    <location>
        <begin position="246"/>
        <end position="264"/>
    </location>
</feature>
<dbReference type="InterPro" id="IPR015414">
    <property type="entry name" value="TMEM64"/>
</dbReference>
<keyword evidence="5 7" id="KW-0472">Membrane</keyword>
<feature type="transmembrane region" description="Helical" evidence="7">
    <location>
        <begin position="52"/>
        <end position="83"/>
    </location>
</feature>
<keyword evidence="10" id="KW-1185">Reference proteome</keyword>
<evidence type="ECO:0000256" key="6">
    <source>
        <dbReference type="SAM" id="MobiDB-lite"/>
    </source>
</evidence>
<evidence type="ECO:0000313" key="10">
    <source>
        <dbReference type="Proteomes" id="UP000266723"/>
    </source>
</evidence>
<keyword evidence="4 7" id="KW-1133">Transmembrane helix</keyword>
<dbReference type="InterPro" id="IPR032816">
    <property type="entry name" value="VTT_dom"/>
</dbReference>
<feature type="compositionally biased region" description="Basic and acidic residues" evidence="6">
    <location>
        <begin position="342"/>
        <end position="354"/>
    </location>
</feature>
<dbReference type="EMBL" id="QGKV02002055">
    <property type="protein sequence ID" value="KAF3495911.1"/>
    <property type="molecule type" value="Genomic_DNA"/>
</dbReference>
<feature type="transmembrane region" description="Helical" evidence="7">
    <location>
        <begin position="215"/>
        <end position="234"/>
    </location>
</feature>
<evidence type="ECO:0000256" key="3">
    <source>
        <dbReference type="ARBA" id="ARBA00022692"/>
    </source>
</evidence>
<evidence type="ECO:0000256" key="1">
    <source>
        <dbReference type="ARBA" id="ARBA00004651"/>
    </source>
</evidence>
<dbReference type="Pfam" id="PF09335">
    <property type="entry name" value="VTT_dom"/>
    <property type="match status" value="1"/>
</dbReference>
<comment type="caution">
    <text evidence="9">The sequence shown here is derived from an EMBL/GenBank/DDBJ whole genome shotgun (WGS) entry which is preliminary data.</text>
</comment>
<proteinExistence type="predicted"/>
<evidence type="ECO:0000256" key="5">
    <source>
        <dbReference type="ARBA" id="ARBA00023136"/>
    </source>
</evidence>
<keyword evidence="3 7" id="KW-0812">Transmembrane</keyword>